<dbReference type="GO" id="GO:0032259">
    <property type="term" value="P:methylation"/>
    <property type="evidence" value="ECO:0007669"/>
    <property type="project" value="UniProtKB-KW"/>
</dbReference>
<dbReference type="InterPro" id="IPR006342">
    <property type="entry name" value="FkbM_mtfrase"/>
</dbReference>
<dbReference type="EMBL" id="BAAAYK010000038">
    <property type="protein sequence ID" value="GAA3361627.1"/>
    <property type="molecule type" value="Genomic_DNA"/>
</dbReference>
<keyword evidence="3" id="KW-0175">Coiled coil</keyword>
<name>A0ABP6RVZ7_9PSEU</name>
<dbReference type="PANTHER" id="PTHR12526">
    <property type="entry name" value="GLYCOSYLTRANSFERASE"/>
    <property type="match status" value="1"/>
</dbReference>
<feature type="compositionally biased region" description="Basic and acidic residues" evidence="4">
    <location>
        <begin position="22"/>
        <end position="43"/>
    </location>
</feature>
<dbReference type="InterPro" id="IPR055259">
    <property type="entry name" value="YkvP/CgeB_Glyco_trans-like"/>
</dbReference>
<dbReference type="NCBIfam" id="TIGR01444">
    <property type="entry name" value="fkbM_fam"/>
    <property type="match status" value="1"/>
</dbReference>
<keyword evidence="1" id="KW-0328">Glycosyltransferase</keyword>
<dbReference type="Gene3D" id="3.40.50.150">
    <property type="entry name" value="Vaccinia Virus protein VP39"/>
    <property type="match status" value="1"/>
</dbReference>
<evidence type="ECO:0000256" key="3">
    <source>
        <dbReference type="SAM" id="Coils"/>
    </source>
</evidence>
<dbReference type="Gene3D" id="3.40.50.2000">
    <property type="entry name" value="Glycogen Phosphorylase B"/>
    <property type="match status" value="1"/>
</dbReference>
<feature type="coiled-coil region" evidence="3">
    <location>
        <begin position="915"/>
        <end position="949"/>
    </location>
</feature>
<keyword evidence="2" id="KW-0808">Transferase</keyword>
<dbReference type="PANTHER" id="PTHR12526:SF510">
    <property type="entry name" value="D-INOSITOL 3-PHOSPHATE GLYCOSYLTRANSFERASE"/>
    <property type="match status" value="1"/>
</dbReference>
<accession>A0ABP6RVZ7</accession>
<dbReference type="SUPFAM" id="SSF53335">
    <property type="entry name" value="S-adenosyl-L-methionine-dependent methyltransferases"/>
    <property type="match status" value="1"/>
</dbReference>
<dbReference type="Pfam" id="PF05050">
    <property type="entry name" value="Methyltransf_21"/>
    <property type="match status" value="1"/>
</dbReference>
<proteinExistence type="predicted"/>
<evidence type="ECO:0000259" key="6">
    <source>
        <dbReference type="Pfam" id="PF13524"/>
    </source>
</evidence>
<dbReference type="InterPro" id="IPR029063">
    <property type="entry name" value="SAM-dependent_MTases_sf"/>
</dbReference>
<gene>
    <name evidence="7" type="ORF">GCM10020366_46330</name>
</gene>
<organism evidence="7 8">
    <name type="scientific">Saccharopolyspora gregorii</name>
    <dbReference type="NCBI Taxonomy" id="33914"/>
    <lineage>
        <taxon>Bacteria</taxon>
        <taxon>Bacillati</taxon>
        <taxon>Actinomycetota</taxon>
        <taxon>Actinomycetes</taxon>
        <taxon>Pseudonocardiales</taxon>
        <taxon>Pseudonocardiaceae</taxon>
        <taxon>Saccharopolyspora</taxon>
    </lineage>
</organism>
<evidence type="ECO:0000256" key="4">
    <source>
        <dbReference type="SAM" id="MobiDB-lite"/>
    </source>
</evidence>
<feature type="domain" description="Methyltransferase FkbM" evidence="5">
    <location>
        <begin position="1033"/>
        <end position="1183"/>
    </location>
</feature>
<keyword evidence="8" id="KW-1185">Reference proteome</keyword>
<evidence type="ECO:0000256" key="1">
    <source>
        <dbReference type="ARBA" id="ARBA00022676"/>
    </source>
</evidence>
<comment type="caution">
    <text evidence="7">The sequence shown here is derived from an EMBL/GenBank/DDBJ whole genome shotgun (WGS) entry which is preliminary data.</text>
</comment>
<evidence type="ECO:0000313" key="7">
    <source>
        <dbReference type="EMBL" id="GAA3361627.1"/>
    </source>
</evidence>
<dbReference type="Pfam" id="PF13524">
    <property type="entry name" value="Glyco_trans_1_2"/>
    <property type="match status" value="1"/>
</dbReference>
<feature type="region of interest" description="Disordered" evidence="4">
    <location>
        <begin position="1"/>
        <end position="47"/>
    </location>
</feature>
<dbReference type="RefSeq" id="WP_344929359.1">
    <property type="nucleotide sequence ID" value="NZ_BAAAYK010000038.1"/>
</dbReference>
<dbReference type="GO" id="GO:0008168">
    <property type="term" value="F:methyltransferase activity"/>
    <property type="evidence" value="ECO:0007669"/>
    <property type="project" value="UniProtKB-KW"/>
</dbReference>
<dbReference type="Proteomes" id="UP001500483">
    <property type="component" value="Unassembled WGS sequence"/>
</dbReference>
<feature type="domain" description="Spore protein YkvP/CgeB glycosyl transferase-like" evidence="6">
    <location>
        <begin position="644"/>
        <end position="749"/>
    </location>
</feature>
<evidence type="ECO:0000313" key="8">
    <source>
        <dbReference type="Proteomes" id="UP001500483"/>
    </source>
</evidence>
<evidence type="ECO:0000256" key="2">
    <source>
        <dbReference type="ARBA" id="ARBA00022679"/>
    </source>
</evidence>
<evidence type="ECO:0000259" key="5">
    <source>
        <dbReference type="Pfam" id="PF05050"/>
    </source>
</evidence>
<protein>
    <submittedName>
        <fullName evidence="7">FkbM family methyltransferase</fullName>
    </submittedName>
</protein>
<sequence>MTDSQAQPEPSGAPDAEATADLLEHRADEPEWPAEHHDGRDDEAAGAAGDADFDAEQATLIGCTVAGPGQLPAARVLRESFLRHHPGARFVVLPVGGAAPGGDVVTPGRIGVDDDEFARLAVACTADQLRAVLRPRLLQHLLATGATALYLEPSVQIFSEFDDLLRELTPDRPVALVPRVLRTLYADGFRPSATDLVESGPFDPSVLGVRPGAEDFLAAWAEQVRADPSVGMLLDGAPALVDHHVLRDPGVGLSVWNAAQRELIPTGDGGHAVDGALLRSIHFDGFQPQRPWLLSTHYADRPRVLLSEHPVLAGLCAAYRNALVEAGYTREQPHPYDALPDGTPLPAALRRDYLDAWQRGTAPASPFAPGGGPADFLGWACEPADDKQRAAGGSRWTAAVWADDQVLRGSYPEPFGADAAGFREWCAGVGVASGRVPAAAIGDRGDTERSTLVDQLGVAVLGTGRTAELVRAAVRASGLPSADTPYYPVVLRCEPGLAVPAGRHLVDVQPDGTDPDGAVEAWVLSEAARQATRRAGGPTTRVVALPLLDPGPVDLPTRKAARARHGLSEEFVIGAFADHSDERRDNVLGLVTAFFAAFPEREDAHLLIAVTGAAAHPEAAERLRLATASDPRVHLVEDEIDTDALLATADCVASLHRPAGGDRYALRLLEVAAHGVPVLAADHGAVTELLGSAGATLVPCQGQGEPDVEAAAAALRAAADDPEAIAAAGQRARDHLLAQHSVNHAAERLRGHVEHAYRNWRTKWAKDRHGDLDDPLHPLLVARHALHRAPDVGAGGRNSVAPALRKAVLRVLSHYDDHIRDVLRSMVDGVEQTAAELLRRQYDADGGGEEIDQLRAELGRVDQRHDQLDERLTSIDDGMVRARADLADQHRRLRALEGGSAAEPGAQDDLLAQRLDSLTTAVERTLDRIDALEQEREAAREQELETTLRSATSDAAYALHRTDVLQRILLREHERNTGAGDGTSTPVLCDAGLLRLPADDGLMLPWLSSHATWDAETSALIDSLLEPDGVFLDVGAYVGYQAVRVLSRLGNSGAVIAVEPSADGRALLQRNVEVNVPAAWGRRLTTIEAAAWDAPADLAAERSLAGGVSVRPAEESDPAEDRVPGVRLDKELEGTATLHDMTLSVVHVDVGARVHRVLGGLVRLLRRDRPSIICSFTPVGIAELGDDPATALREFGTWGYELVPVGRTTAVPASELLEAVEAAGTSTVKLWLRPKGK</sequence>
<dbReference type="SUPFAM" id="SSF53756">
    <property type="entry name" value="UDP-Glycosyltransferase/glycogen phosphorylase"/>
    <property type="match status" value="1"/>
</dbReference>
<keyword evidence="7" id="KW-0489">Methyltransferase</keyword>
<reference evidence="8" key="1">
    <citation type="journal article" date="2019" name="Int. J. Syst. Evol. Microbiol.">
        <title>The Global Catalogue of Microorganisms (GCM) 10K type strain sequencing project: providing services to taxonomists for standard genome sequencing and annotation.</title>
        <authorList>
            <consortium name="The Broad Institute Genomics Platform"/>
            <consortium name="The Broad Institute Genome Sequencing Center for Infectious Disease"/>
            <person name="Wu L."/>
            <person name="Ma J."/>
        </authorList>
    </citation>
    <scope>NUCLEOTIDE SEQUENCE [LARGE SCALE GENOMIC DNA]</scope>
    <source>
        <strain evidence="8">JCM 9687</strain>
    </source>
</reference>